<keyword evidence="3" id="KW-1185">Reference proteome</keyword>
<dbReference type="OrthoDB" id="5296805at2759"/>
<organism evidence="2 3">
    <name type="scientific">Penicillium brasilianum</name>
    <dbReference type="NCBI Taxonomy" id="104259"/>
    <lineage>
        <taxon>Eukaryota</taxon>
        <taxon>Fungi</taxon>
        <taxon>Dikarya</taxon>
        <taxon>Ascomycota</taxon>
        <taxon>Pezizomycotina</taxon>
        <taxon>Eurotiomycetes</taxon>
        <taxon>Eurotiomycetidae</taxon>
        <taxon>Eurotiales</taxon>
        <taxon>Aspergillaceae</taxon>
        <taxon>Penicillium</taxon>
    </lineage>
</organism>
<feature type="compositionally biased region" description="Basic residues" evidence="1">
    <location>
        <begin position="250"/>
        <end position="262"/>
    </location>
</feature>
<dbReference type="STRING" id="104259.A0A0F7TNK2"/>
<sequence length="321" mass="37708">MSFPGLVGAMHYAWAEVTEPSNVLVEILNDESKARTLYNMIERQYKFISTERSDEEERGEMTIFDKVLVDMWHEEHQLQNIGLLEFFLEEYLMAKSVDTYAEKKALVFAHLEAGALIDAAFANPDQLELVAGPAETTANEGLIQQESALDNLIRVYQEAKASAYYSDADKSGISNKETDKFNNVRFLRDTAENLCRHMKAHGHESHPLMPEVEKMVEISAKHAEHLAGGRKRVFEVSEDEDSRPVGPHWRWQRRGSGRHSKRPRDSYRPNYESRRDRYEPDDDYDDRRDRRDRYDRDSDDEDRRRHHHGRDDSRDRRRREH</sequence>
<feature type="compositionally biased region" description="Basic and acidic residues" evidence="1">
    <location>
        <begin position="285"/>
        <end position="296"/>
    </location>
</feature>
<evidence type="ECO:0000313" key="2">
    <source>
        <dbReference type="EMBL" id="CEJ58319.1"/>
    </source>
</evidence>
<dbReference type="Proteomes" id="UP000042958">
    <property type="component" value="Unassembled WGS sequence"/>
</dbReference>
<protein>
    <submittedName>
        <fullName evidence="2">Uncharacterized protein</fullName>
    </submittedName>
</protein>
<accession>A0A0F7TNK2</accession>
<feature type="compositionally biased region" description="Basic and acidic residues" evidence="1">
    <location>
        <begin position="263"/>
        <end position="278"/>
    </location>
</feature>
<evidence type="ECO:0000313" key="3">
    <source>
        <dbReference type="Proteomes" id="UP000042958"/>
    </source>
</evidence>
<dbReference type="EMBL" id="CDHK01000006">
    <property type="protein sequence ID" value="CEJ58319.1"/>
    <property type="molecule type" value="Genomic_DNA"/>
</dbReference>
<gene>
    <name evidence="2" type="ORF">PMG11_06980</name>
</gene>
<name>A0A0F7TNK2_PENBI</name>
<evidence type="ECO:0000256" key="1">
    <source>
        <dbReference type="SAM" id="MobiDB-lite"/>
    </source>
</evidence>
<reference evidence="3" key="1">
    <citation type="journal article" date="2015" name="Genome Announc.">
        <title>Draft genome sequence of the fungus Penicillium brasilianum MG11.</title>
        <authorList>
            <person name="Horn F."/>
            <person name="Linde J."/>
            <person name="Mattern D.J."/>
            <person name="Walther G."/>
            <person name="Guthke R."/>
            <person name="Brakhage A.A."/>
            <person name="Valiante V."/>
        </authorList>
    </citation>
    <scope>NUCLEOTIDE SEQUENCE [LARGE SCALE GENOMIC DNA]</scope>
    <source>
        <strain evidence="3">MG11</strain>
    </source>
</reference>
<feature type="region of interest" description="Disordered" evidence="1">
    <location>
        <begin position="236"/>
        <end position="321"/>
    </location>
</feature>
<proteinExistence type="predicted"/>
<dbReference type="AlphaFoldDB" id="A0A0F7TNK2"/>